<accession>D5GAZ9</accession>
<dbReference type="HOGENOM" id="CLU_033002_0_0_1"/>
<organism evidence="2 3">
    <name type="scientific">Tuber melanosporum (strain Mel28)</name>
    <name type="common">Perigord black truffle</name>
    <dbReference type="NCBI Taxonomy" id="656061"/>
    <lineage>
        <taxon>Eukaryota</taxon>
        <taxon>Fungi</taxon>
        <taxon>Dikarya</taxon>
        <taxon>Ascomycota</taxon>
        <taxon>Pezizomycotina</taxon>
        <taxon>Pezizomycetes</taxon>
        <taxon>Pezizales</taxon>
        <taxon>Tuberaceae</taxon>
        <taxon>Tuber</taxon>
    </lineage>
</organism>
<name>D5GAZ9_TUBMM</name>
<dbReference type="KEGG" id="tml:GSTUM_00005377001"/>
<feature type="region of interest" description="Disordered" evidence="1">
    <location>
        <begin position="75"/>
        <end position="307"/>
    </location>
</feature>
<feature type="compositionally biased region" description="Acidic residues" evidence="1">
    <location>
        <begin position="160"/>
        <end position="169"/>
    </location>
</feature>
<evidence type="ECO:0000256" key="1">
    <source>
        <dbReference type="SAM" id="MobiDB-lite"/>
    </source>
</evidence>
<evidence type="ECO:0000313" key="3">
    <source>
        <dbReference type="Proteomes" id="UP000006911"/>
    </source>
</evidence>
<feature type="compositionally biased region" description="Basic residues" evidence="1">
    <location>
        <begin position="276"/>
        <end position="295"/>
    </location>
</feature>
<evidence type="ECO:0000313" key="2">
    <source>
        <dbReference type="EMBL" id="CAZ81692.1"/>
    </source>
</evidence>
<keyword evidence="3" id="KW-1185">Reference proteome</keyword>
<feature type="compositionally biased region" description="Basic residues" evidence="1">
    <location>
        <begin position="105"/>
        <end position="117"/>
    </location>
</feature>
<feature type="compositionally biased region" description="Polar residues" evidence="1">
    <location>
        <begin position="266"/>
        <end position="275"/>
    </location>
</feature>
<proteinExistence type="predicted"/>
<dbReference type="GO" id="GO:0005634">
    <property type="term" value="C:nucleus"/>
    <property type="evidence" value="ECO:0007669"/>
    <property type="project" value="TreeGrafter"/>
</dbReference>
<feature type="region of interest" description="Disordered" evidence="1">
    <location>
        <begin position="384"/>
        <end position="405"/>
    </location>
</feature>
<dbReference type="OMA" id="CGIRKIW"/>
<reference evidence="2 3" key="1">
    <citation type="journal article" date="2010" name="Nature">
        <title>Perigord black truffle genome uncovers evolutionary origins and mechanisms of symbiosis.</title>
        <authorList>
            <person name="Martin F."/>
            <person name="Kohler A."/>
            <person name="Murat C."/>
            <person name="Balestrini R."/>
            <person name="Coutinho P.M."/>
            <person name="Jaillon O."/>
            <person name="Montanini B."/>
            <person name="Morin E."/>
            <person name="Noel B."/>
            <person name="Percudani R."/>
            <person name="Porcel B."/>
            <person name="Rubini A."/>
            <person name="Amicucci A."/>
            <person name="Amselem J."/>
            <person name="Anthouard V."/>
            <person name="Arcioni S."/>
            <person name="Artiguenave F."/>
            <person name="Aury J.M."/>
            <person name="Ballario P."/>
            <person name="Bolchi A."/>
            <person name="Brenna A."/>
            <person name="Brun A."/>
            <person name="Buee M."/>
            <person name="Cantarel B."/>
            <person name="Chevalier G."/>
            <person name="Couloux A."/>
            <person name="Da Silva C."/>
            <person name="Denoeud F."/>
            <person name="Duplessis S."/>
            <person name="Ghignone S."/>
            <person name="Hilselberger B."/>
            <person name="Iotti M."/>
            <person name="Marcais B."/>
            <person name="Mello A."/>
            <person name="Miranda M."/>
            <person name="Pacioni G."/>
            <person name="Quesneville H."/>
            <person name="Riccioni C."/>
            <person name="Ruotolo R."/>
            <person name="Splivallo R."/>
            <person name="Stocchi V."/>
            <person name="Tisserant E."/>
            <person name="Viscomi A.R."/>
            <person name="Zambonelli A."/>
            <person name="Zampieri E."/>
            <person name="Henrissat B."/>
            <person name="Lebrun M.H."/>
            <person name="Paolocci F."/>
            <person name="Bonfante P."/>
            <person name="Ottonello S."/>
            <person name="Wincker P."/>
        </authorList>
    </citation>
    <scope>NUCLEOTIDE SEQUENCE [LARGE SCALE GENOMIC DNA]</scope>
    <source>
        <strain evidence="2 3">Mel28</strain>
    </source>
</reference>
<dbReference type="InterPro" id="IPR037647">
    <property type="entry name" value="HIRIP3"/>
</dbReference>
<dbReference type="Proteomes" id="UP000006911">
    <property type="component" value="Unassembled WGS sequence"/>
</dbReference>
<protein>
    <submittedName>
        <fullName evidence="2">(Perigord truffle) hypothetical protein</fullName>
    </submittedName>
</protein>
<dbReference type="AlphaFoldDB" id="D5GAZ9"/>
<dbReference type="PANTHER" id="PTHR15410:SF2">
    <property type="entry name" value="HIRA-INTERACTING PROTEIN 3"/>
    <property type="match status" value="1"/>
</dbReference>
<sequence>MDSDGDLSSIDSAPDARVITTALRNAVRKQFTEDPSRTTIKYIRARVENELSLGDDFLKRDSFWKAESKSIIEDEAGKQNALAEAAEPPIPQKEPTPEKQSPAKATKKPAKKGASRLKKLEDGLGDSTIEYPKKPAKKEKGVTSAKSTTRKAIAKPSILEDGDEDEDGDVQAKASREDTTKQASECEFSELDTSPKRAAKRTKSSTKPITLKKAKKTHEVAVEEENAENGEGKVSAEETPVVDEDPGNESEMSVVLDPAPLKKSRSQNPGAGSSKKQGKTKVTKSRPKERSKKGSSKADSNLSPDEEKIKTLQQWLLKCGIRKFWSKELAKFETPKEKIKHLTGLLTDVGMTPRYSNEKAKKIKEERELQAEVEAVQEGARWAKMDNGRVNTRSTRSAPSVSTVEKKQIRGMEDLAFLDDQSDSD</sequence>
<dbReference type="InParanoid" id="D5GAZ9"/>
<dbReference type="eggNOG" id="ENOG502S0AG">
    <property type="taxonomic scope" value="Eukaryota"/>
</dbReference>
<dbReference type="RefSeq" id="XP_002837501.1">
    <property type="nucleotide sequence ID" value="XM_002837455.1"/>
</dbReference>
<dbReference type="PANTHER" id="PTHR15410">
    <property type="entry name" value="HIRA-INTERACTING PROTEIN 3"/>
    <property type="match status" value="1"/>
</dbReference>
<gene>
    <name evidence="2" type="ORF">GSTUM_00005377001</name>
</gene>
<feature type="compositionally biased region" description="Basic residues" evidence="1">
    <location>
        <begin position="197"/>
        <end position="216"/>
    </location>
</feature>
<dbReference type="GeneID" id="9187860"/>
<dbReference type="STRING" id="656061.D5GAZ9"/>
<dbReference type="EMBL" id="FN430086">
    <property type="protein sequence ID" value="CAZ81692.1"/>
    <property type="molecule type" value="Genomic_DNA"/>
</dbReference>
<feature type="compositionally biased region" description="Polar residues" evidence="1">
    <location>
        <begin position="389"/>
        <end position="403"/>
    </location>
</feature>